<dbReference type="Pfam" id="PF00867">
    <property type="entry name" value="XPG_I"/>
    <property type="match status" value="1"/>
</dbReference>
<protein>
    <recommendedName>
        <fullName evidence="8">XPG-I domain-containing protein</fullName>
    </recommendedName>
</protein>
<evidence type="ECO:0000256" key="1">
    <source>
        <dbReference type="ARBA" id="ARBA00022553"/>
    </source>
</evidence>
<sequence length="387" mass="41523">MGVKGPFWVQLKSCARSVSAESIEGKRLAIDMSAWLVEAESSKGLGVAHAHPHLFLVFSRVVKLLKLKCRPIGVFEGKAHPQKKRKGRKLLDEKGEAARQLLEALGVPCVHAPEEAEATAAALTAKGLADGVISEDSDALLYGATAVYRGLGGSRESVVIDASQHEVFGLGGSIQHSLVACALLVGTDIIHNSPPGIGVDKAFTFLKHCAFRGQSALDVIVEWRDDRPDVKKLKNTFLTGASSETAKISTAIWRHCKQGTFPDDKIVATFLDHDAKIPPEAKKLEWRQPSAKALYFVNALHCVYGHTLETSGKKIEDILASSRVLVNDDDENSEAGGSPLPPPSGPAQPLVRVYRGEAHEEPFYIVPPSLLAAEATTPTSSAFLCAS</sequence>
<evidence type="ECO:0008006" key="8">
    <source>
        <dbReference type="Google" id="ProtNLM"/>
    </source>
</evidence>
<organism evidence="6 7">
    <name type="scientific">Chrysophaeum taylorii</name>
    <dbReference type="NCBI Taxonomy" id="2483200"/>
    <lineage>
        <taxon>Eukaryota</taxon>
        <taxon>Sar</taxon>
        <taxon>Stramenopiles</taxon>
        <taxon>Ochrophyta</taxon>
        <taxon>Pelagophyceae</taxon>
        <taxon>Pelagomonadales</taxon>
        <taxon>Pelagomonadaceae</taxon>
        <taxon>Chrysophaeum</taxon>
    </lineage>
</organism>
<dbReference type="PRINTS" id="PR00853">
    <property type="entry name" value="XPGRADSUPER"/>
</dbReference>
<dbReference type="InterPro" id="IPR029060">
    <property type="entry name" value="PIN-like_dom_sf"/>
</dbReference>
<dbReference type="InterPro" id="IPR006084">
    <property type="entry name" value="XPG/Rad2"/>
</dbReference>
<dbReference type="PANTHER" id="PTHR11081:SF59">
    <property type="entry name" value="FI23547P1"/>
    <property type="match status" value="1"/>
</dbReference>
<dbReference type="SUPFAM" id="SSF88723">
    <property type="entry name" value="PIN domain-like"/>
    <property type="match status" value="1"/>
</dbReference>
<proteinExistence type="predicted"/>
<name>A0AAD7UE82_9STRA</name>
<feature type="region of interest" description="Disordered" evidence="3">
    <location>
        <begin position="328"/>
        <end position="349"/>
    </location>
</feature>
<feature type="domain" description="XPG N-terminal" evidence="5">
    <location>
        <begin position="1"/>
        <end position="97"/>
    </location>
</feature>
<evidence type="ECO:0000256" key="2">
    <source>
        <dbReference type="ARBA" id="ARBA00023128"/>
    </source>
</evidence>
<dbReference type="AlphaFoldDB" id="A0AAD7UE82"/>
<dbReference type="SMART" id="SM00484">
    <property type="entry name" value="XPGI"/>
    <property type="match status" value="1"/>
</dbReference>
<dbReference type="GO" id="GO:0017108">
    <property type="term" value="F:5'-flap endonuclease activity"/>
    <property type="evidence" value="ECO:0007669"/>
    <property type="project" value="TreeGrafter"/>
</dbReference>
<dbReference type="InterPro" id="IPR006085">
    <property type="entry name" value="XPG_DNA_repair_N"/>
</dbReference>
<dbReference type="Proteomes" id="UP001230188">
    <property type="component" value="Unassembled WGS sequence"/>
</dbReference>
<dbReference type="Gene3D" id="3.40.50.1010">
    <property type="entry name" value="5'-nuclease"/>
    <property type="match status" value="2"/>
</dbReference>
<dbReference type="EMBL" id="JAQMWT010000344">
    <property type="protein sequence ID" value="KAJ8603777.1"/>
    <property type="molecule type" value="Genomic_DNA"/>
</dbReference>
<dbReference type="Pfam" id="PF00752">
    <property type="entry name" value="XPG_N"/>
    <property type="match status" value="1"/>
</dbReference>
<keyword evidence="7" id="KW-1185">Reference proteome</keyword>
<feature type="domain" description="XPG-I" evidence="4">
    <location>
        <begin position="103"/>
        <end position="170"/>
    </location>
</feature>
<evidence type="ECO:0000259" key="4">
    <source>
        <dbReference type="SMART" id="SM00484"/>
    </source>
</evidence>
<evidence type="ECO:0000256" key="3">
    <source>
        <dbReference type="SAM" id="MobiDB-lite"/>
    </source>
</evidence>
<evidence type="ECO:0000259" key="5">
    <source>
        <dbReference type="SMART" id="SM00485"/>
    </source>
</evidence>
<comment type="caution">
    <text evidence="6">The sequence shown here is derived from an EMBL/GenBank/DDBJ whole genome shotgun (WGS) entry which is preliminary data.</text>
</comment>
<evidence type="ECO:0000313" key="6">
    <source>
        <dbReference type="EMBL" id="KAJ8603777.1"/>
    </source>
</evidence>
<keyword evidence="1" id="KW-0597">Phosphoprotein</keyword>
<evidence type="ECO:0000313" key="7">
    <source>
        <dbReference type="Proteomes" id="UP001230188"/>
    </source>
</evidence>
<accession>A0AAD7UE82</accession>
<reference evidence="6" key="1">
    <citation type="submission" date="2023-01" db="EMBL/GenBank/DDBJ databases">
        <title>Metagenome sequencing of chrysophaentin producing Chrysophaeum taylorii.</title>
        <authorList>
            <person name="Davison J."/>
            <person name="Bewley C."/>
        </authorList>
    </citation>
    <scope>NUCLEOTIDE SEQUENCE</scope>
    <source>
        <strain evidence="6">NIES-1699</strain>
    </source>
</reference>
<dbReference type="SMART" id="SM00485">
    <property type="entry name" value="XPGN"/>
    <property type="match status" value="1"/>
</dbReference>
<dbReference type="InterPro" id="IPR006086">
    <property type="entry name" value="XPG-I_dom"/>
</dbReference>
<dbReference type="PANTHER" id="PTHR11081">
    <property type="entry name" value="FLAP ENDONUCLEASE FAMILY MEMBER"/>
    <property type="match status" value="1"/>
</dbReference>
<gene>
    <name evidence="6" type="ORF">CTAYLR_000336</name>
</gene>
<keyword evidence="2" id="KW-0496">Mitochondrion</keyword>